<feature type="domain" description="FHA" evidence="1">
    <location>
        <begin position="74"/>
        <end position="109"/>
    </location>
</feature>
<dbReference type="CDD" id="cd00060">
    <property type="entry name" value="FHA"/>
    <property type="match status" value="1"/>
</dbReference>
<sequence length="349" mass="40192">MSIRQTIYSESEESSEALRNFPTFPVSKDQKVLKITVKLMQVVRTTVEVFQPQTYYITAKGVSQSLRQPPDGFFKIGRQQVTETGQRPNDLMLPPSDRAISRSHCMINYKAFFDKTPPEYWIWFLMGAHPRLGQRSVLQMLPQDLFRYILSFLKPKRFPLLIDLGSMCGTYIKISNSEPIFLEQNMNFLVGSDINIEIDRVVNDPIPQSLNSEATIEDGYTLQDLTSAHECPYIIVKVSKFFNDNDATMQSSTWKFLAEEKYKIFTIGRSQVCDINLPENTISRTQCRIIYNEGKWMLSDGIENKPTVNGTWLSICKRNNITRSWSEPYSLKSGSQVKISDTILQVDWD</sequence>
<dbReference type="EMBL" id="MPUH01000563">
    <property type="protein sequence ID" value="OMJ77665.1"/>
    <property type="molecule type" value="Genomic_DNA"/>
</dbReference>
<dbReference type="PROSITE" id="PS50006">
    <property type="entry name" value="FHA_DOMAIN"/>
    <property type="match status" value="2"/>
</dbReference>
<evidence type="ECO:0000259" key="1">
    <source>
        <dbReference type="PROSITE" id="PS50006"/>
    </source>
</evidence>
<dbReference type="SMART" id="SM00240">
    <property type="entry name" value="FHA"/>
    <property type="match status" value="2"/>
</dbReference>
<dbReference type="Proteomes" id="UP000187209">
    <property type="component" value="Unassembled WGS sequence"/>
</dbReference>
<dbReference type="InterPro" id="IPR008984">
    <property type="entry name" value="SMAD_FHA_dom_sf"/>
</dbReference>
<proteinExistence type="predicted"/>
<evidence type="ECO:0000313" key="2">
    <source>
        <dbReference type="EMBL" id="OMJ77665.1"/>
    </source>
</evidence>
<name>A0A1R2BM86_9CILI</name>
<dbReference type="Pfam" id="PF00498">
    <property type="entry name" value="FHA"/>
    <property type="match status" value="1"/>
</dbReference>
<gene>
    <name evidence="2" type="ORF">SteCoe_22705</name>
</gene>
<dbReference type="AlphaFoldDB" id="A0A1R2BM86"/>
<feature type="domain" description="FHA" evidence="1">
    <location>
        <begin position="265"/>
        <end position="313"/>
    </location>
</feature>
<dbReference type="PANTHER" id="PTHR46210">
    <property type="entry name" value="FHA DOMAIN-CONTAINING PROTEIN"/>
    <property type="match status" value="1"/>
</dbReference>
<evidence type="ECO:0000313" key="3">
    <source>
        <dbReference type="Proteomes" id="UP000187209"/>
    </source>
</evidence>
<protein>
    <recommendedName>
        <fullName evidence="1">FHA domain-containing protein</fullName>
    </recommendedName>
</protein>
<accession>A0A1R2BM86</accession>
<dbReference type="InterPro" id="IPR000253">
    <property type="entry name" value="FHA_dom"/>
</dbReference>
<keyword evidence="3" id="KW-1185">Reference proteome</keyword>
<reference evidence="2 3" key="1">
    <citation type="submission" date="2016-11" db="EMBL/GenBank/DDBJ databases">
        <title>The macronuclear genome of Stentor coeruleus: a giant cell with tiny introns.</title>
        <authorList>
            <person name="Slabodnick M."/>
            <person name="Ruby J.G."/>
            <person name="Reiff S.B."/>
            <person name="Swart E.C."/>
            <person name="Gosai S."/>
            <person name="Prabakaran S."/>
            <person name="Witkowska E."/>
            <person name="Larue G.E."/>
            <person name="Fisher S."/>
            <person name="Freeman R.M."/>
            <person name="Gunawardena J."/>
            <person name="Chu W."/>
            <person name="Stover N.A."/>
            <person name="Gregory B.D."/>
            <person name="Nowacki M."/>
            <person name="Derisi J."/>
            <person name="Roy S.W."/>
            <person name="Marshall W.F."/>
            <person name="Sood P."/>
        </authorList>
    </citation>
    <scope>NUCLEOTIDE SEQUENCE [LARGE SCALE GENOMIC DNA]</scope>
    <source>
        <strain evidence="2">WM001</strain>
    </source>
</reference>
<dbReference type="Gene3D" id="2.60.200.20">
    <property type="match status" value="2"/>
</dbReference>
<organism evidence="2 3">
    <name type="scientific">Stentor coeruleus</name>
    <dbReference type="NCBI Taxonomy" id="5963"/>
    <lineage>
        <taxon>Eukaryota</taxon>
        <taxon>Sar</taxon>
        <taxon>Alveolata</taxon>
        <taxon>Ciliophora</taxon>
        <taxon>Postciliodesmatophora</taxon>
        <taxon>Heterotrichea</taxon>
        <taxon>Heterotrichida</taxon>
        <taxon>Stentoridae</taxon>
        <taxon>Stentor</taxon>
    </lineage>
</organism>
<dbReference type="SUPFAM" id="SSF49879">
    <property type="entry name" value="SMAD/FHA domain"/>
    <property type="match status" value="2"/>
</dbReference>
<dbReference type="OrthoDB" id="312994at2759"/>
<comment type="caution">
    <text evidence="2">The sequence shown here is derived from an EMBL/GenBank/DDBJ whole genome shotgun (WGS) entry which is preliminary data.</text>
</comment>
<dbReference type="PANTHER" id="PTHR46210:SF1">
    <property type="entry name" value="FHA DOMAIN-CONTAINING PROTEIN"/>
    <property type="match status" value="1"/>
</dbReference>